<dbReference type="KEGG" id="acab:QRX50_13170"/>
<dbReference type="GO" id="GO:0016491">
    <property type="term" value="F:oxidoreductase activity"/>
    <property type="evidence" value="ECO:0007669"/>
    <property type="project" value="InterPro"/>
</dbReference>
<evidence type="ECO:0000313" key="2">
    <source>
        <dbReference type="EMBL" id="WIX81634.1"/>
    </source>
</evidence>
<feature type="domain" description="ER-bound oxygenase mpaB/mpaB'/Rubber oxygenase catalytic" evidence="1">
    <location>
        <begin position="10"/>
        <end position="231"/>
    </location>
</feature>
<organism evidence="2 3">
    <name type="scientific">Amycolatopsis carbonis</name>
    <dbReference type="NCBI Taxonomy" id="715471"/>
    <lineage>
        <taxon>Bacteria</taxon>
        <taxon>Bacillati</taxon>
        <taxon>Actinomycetota</taxon>
        <taxon>Actinomycetes</taxon>
        <taxon>Pseudonocardiales</taxon>
        <taxon>Pseudonocardiaceae</taxon>
        <taxon>Amycolatopsis</taxon>
    </lineage>
</organism>
<dbReference type="RefSeq" id="WP_285972221.1">
    <property type="nucleotide sequence ID" value="NZ_CP127294.1"/>
</dbReference>
<dbReference type="PANTHER" id="PTHR36151:SF3">
    <property type="entry name" value="ER-BOUND OXYGENASE MPAB_MPAB'_RUBBER OXYGENASE CATALYTIC DOMAIN-CONTAINING PROTEIN"/>
    <property type="match status" value="1"/>
</dbReference>
<protein>
    <submittedName>
        <fullName evidence="2">Oxygenase MpaB family protein</fullName>
    </submittedName>
</protein>
<dbReference type="PANTHER" id="PTHR36151">
    <property type="entry name" value="BLR2777 PROTEIN"/>
    <property type="match status" value="1"/>
</dbReference>
<sequence length="265" mass="30243">MGDALKRAMVGVGLMAGSANVIMQLGRPPVGYGVMESRVESGNLFRHPVKRARTTGTYLAVATFGTDEERRAYREAVDGSHRHVRSTKDSPVGYNAFDPELQLWVAACLYKGLEDVHAAFFGGAAPEELYAEAVVLGTTLQVRPEMWPEDREAFAKYWADGLERVTIDDRTRAYLTDLVDLRFLPQPLPLVFGRFHRFVTTGFLPACFREHMRLSWTEHDQRTFERLTRGIGHVVRRLPRSVQCFPYNAYLRDLRKRRRDGRPLV</sequence>
<gene>
    <name evidence="2" type="ORF">QRX50_13170</name>
</gene>
<dbReference type="Proteomes" id="UP001236014">
    <property type="component" value="Chromosome"/>
</dbReference>
<dbReference type="Pfam" id="PF09995">
    <property type="entry name" value="MPAB_Lcp_cat"/>
    <property type="match status" value="1"/>
</dbReference>
<proteinExistence type="predicted"/>
<dbReference type="AlphaFoldDB" id="A0A9Y2ILM6"/>
<keyword evidence="3" id="KW-1185">Reference proteome</keyword>
<dbReference type="InterPro" id="IPR018713">
    <property type="entry name" value="MPAB/Lcp_cat_dom"/>
</dbReference>
<dbReference type="EMBL" id="CP127294">
    <property type="protein sequence ID" value="WIX81634.1"/>
    <property type="molecule type" value="Genomic_DNA"/>
</dbReference>
<accession>A0A9Y2ILM6</accession>
<evidence type="ECO:0000259" key="1">
    <source>
        <dbReference type="Pfam" id="PF09995"/>
    </source>
</evidence>
<reference evidence="2 3" key="1">
    <citation type="submission" date="2023-06" db="EMBL/GenBank/DDBJ databases">
        <authorList>
            <person name="Oyuntsetseg B."/>
            <person name="Kim S.B."/>
        </authorList>
    </citation>
    <scope>NUCLEOTIDE SEQUENCE [LARGE SCALE GENOMIC DNA]</scope>
    <source>
        <strain evidence="2 3">2-15</strain>
    </source>
</reference>
<name>A0A9Y2ILM6_9PSEU</name>
<evidence type="ECO:0000313" key="3">
    <source>
        <dbReference type="Proteomes" id="UP001236014"/>
    </source>
</evidence>